<dbReference type="AlphaFoldDB" id="A0A4Q0XG35"/>
<evidence type="ECO:0000256" key="2">
    <source>
        <dbReference type="SAM" id="SignalP"/>
    </source>
</evidence>
<evidence type="ECO:0000313" key="3">
    <source>
        <dbReference type="EMBL" id="RXJ49843.1"/>
    </source>
</evidence>
<organism evidence="3 4">
    <name type="scientific">Gelidibacter gilvus</name>
    <dbReference type="NCBI Taxonomy" id="59602"/>
    <lineage>
        <taxon>Bacteria</taxon>
        <taxon>Pseudomonadati</taxon>
        <taxon>Bacteroidota</taxon>
        <taxon>Flavobacteriia</taxon>
        <taxon>Flavobacteriales</taxon>
        <taxon>Flavobacteriaceae</taxon>
        <taxon>Gelidibacter</taxon>
    </lineage>
</organism>
<protein>
    <submittedName>
        <fullName evidence="3">TolC family protein</fullName>
    </submittedName>
</protein>
<feature type="chain" id="PRO_5020403079" evidence="2">
    <location>
        <begin position="24"/>
        <end position="419"/>
    </location>
</feature>
<feature type="signal peptide" evidence="2">
    <location>
        <begin position="1"/>
        <end position="23"/>
    </location>
</feature>
<dbReference type="RefSeq" id="WP_129017363.1">
    <property type="nucleotide sequence ID" value="NZ_SDDZ01000005.1"/>
</dbReference>
<dbReference type="EMBL" id="SDDZ01000005">
    <property type="protein sequence ID" value="RXJ49843.1"/>
    <property type="molecule type" value="Genomic_DNA"/>
</dbReference>
<dbReference type="Gene3D" id="1.20.1600.10">
    <property type="entry name" value="Outer membrane efflux proteins (OEP)"/>
    <property type="match status" value="1"/>
</dbReference>
<dbReference type="PANTHER" id="PTHR30203">
    <property type="entry name" value="OUTER MEMBRANE CATION EFFLUX PROTEIN"/>
    <property type="match status" value="1"/>
</dbReference>
<dbReference type="SUPFAM" id="SSF56954">
    <property type="entry name" value="Outer membrane efflux proteins (OEP)"/>
    <property type="match status" value="1"/>
</dbReference>
<dbReference type="GO" id="GO:0015562">
    <property type="term" value="F:efflux transmembrane transporter activity"/>
    <property type="evidence" value="ECO:0007669"/>
    <property type="project" value="InterPro"/>
</dbReference>
<evidence type="ECO:0000313" key="4">
    <source>
        <dbReference type="Proteomes" id="UP000289792"/>
    </source>
</evidence>
<proteinExistence type="inferred from homology"/>
<dbReference type="InterPro" id="IPR010131">
    <property type="entry name" value="MdtP/NodT-like"/>
</dbReference>
<evidence type="ECO:0000256" key="1">
    <source>
        <dbReference type="ARBA" id="ARBA00007613"/>
    </source>
</evidence>
<keyword evidence="4" id="KW-1185">Reference proteome</keyword>
<dbReference type="InterPro" id="IPR003423">
    <property type="entry name" value="OMP_efflux"/>
</dbReference>
<dbReference type="PANTHER" id="PTHR30203:SF24">
    <property type="entry name" value="BLR4935 PROTEIN"/>
    <property type="match status" value="1"/>
</dbReference>
<reference evidence="3 4" key="1">
    <citation type="submission" date="2019-01" db="EMBL/GenBank/DDBJ databases">
        <title>Genome sequence of the Antarctic species Gelidibacter gilvus ACAM 158(T).</title>
        <authorList>
            <person name="Bowman J.P."/>
        </authorList>
    </citation>
    <scope>NUCLEOTIDE SEQUENCE [LARGE SCALE GENOMIC DNA]</scope>
    <source>
        <strain evidence="3 4">IC158</strain>
    </source>
</reference>
<gene>
    <name evidence="3" type="ORF">ESZ48_10350</name>
</gene>
<dbReference type="OrthoDB" id="9791261at2"/>
<dbReference type="Proteomes" id="UP000289792">
    <property type="component" value="Unassembled WGS sequence"/>
</dbReference>
<comment type="caution">
    <text evidence="3">The sequence shown here is derived from an EMBL/GenBank/DDBJ whole genome shotgun (WGS) entry which is preliminary data.</text>
</comment>
<name>A0A4Q0XG35_9FLAO</name>
<accession>A0A4Q0XG35</accession>
<dbReference type="Pfam" id="PF02321">
    <property type="entry name" value="OEP"/>
    <property type="match status" value="2"/>
</dbReference>
<comment type="similarity">
    <text evidence="1">Belongs to the outer membrane factor (OMF) (TC 1.B.17) family.</text>
</comment>
<keyword evidence="2" id="KW-0732">Signal</keyword>
<sequence>MTFIFKTFLYLAIVVAGLQPLHAQTPFTLEKVLKTAKLNNPILKSEHYNVAIAESDILSAELRPNLVLSNETIQIANSSDFENSTNWGNPENREVLWQLSKTFQIMGQRKNKIDVAQKSAHLSQKEYTEIESDILFEVAEKWNEVWTAQKQLELIKSAKDNIDSLVITNQHRYRNQVITQTDVFRTELLAKQYALQYTTERQELANRKKELQFLMGIQDTIHIDTSEDLGRYGLTSLNELQEKSLAFRSTIQSAKSMIEVSESNIHLQKSMAYPQPEIGVIYNVQHKIPHVGFAASIDLPFFDRNQGEIKKSLIQRDQAEQQLYTLQTQLQTEITTAYESHQVQLQNIESYQSVLGQSQTILDNIKYAYLRGGTSIIDFLEAQSNWLETQEQYNAVLEKYRQSHIQLLYVAGLINQLAQ</sequence>